<protein>
    <submittedName>
        <fullName evidence="1">Coiled-coil domain-containing protein 108</fullName>
    </submittedName>
</protein>
<dbReference type="InterPro" id="IPR052614">
    <property type="entry name" value="CFAP65"/>
</dbReference>
<name>A0A194QML5_PAPMA</name>
<organism evidence="1 2">
    <name type="scientific">Papilio machaon</name>
    <name type="common">Old World swallowtail butterfly</name>
    <dbReference type="NCBI Taxonomy" id="76193"/>
    <lineage>
        <taxon>Eukaryota</taxon>
        <taxon>Metazoa</taxon>
        <taxon>Ecdysozoa</taxon>
        <taxon>Arthropoda</taxon>
        <taxon>Hexapoda</taxon>
        <taxon>Insecta</taxon>
        <taxon>Pterygota</taxon>
        <taxon>Neoptera</taxon>
        <taxon>Endopterygota</taxon>
        <taxon>Lepidoptera</taxon>
        <taxon>Glossata</taxon>
        <taxon>Ditrysia</taxon>
        <taxon>Papilionoidea</taxon>
        <taxon>Papilionidae</taxon>
        <taxon>Papilioninae</taxon>
        <taxon>Papilio</taxon>
    </lineage>
</organism>
<dbReference type="InterPro" id="IPR029063">
    <property type="entry name" value="SAM-dependent_MTases_sf"/>
</dbReference>
<dbReference type="Proteomes" id="UP000053240">
    <property type="component" value="Unassembled WGS sequence"/>
</dbReference>
<dbReference type="Pfam" id="PF10294">
    <property type="entry name" value="Methyltransf_16"/>
    <property type="match status" value="1"/>
</dbReference>
<dbReference type="InterPro" id="IPR013783">
    <property type="entry name" value="Ig-like_fold"/>
</dbReference>
<dbReference type="EMBL" id="KQ461198">
    <property type="protein sequence ID" value="KPJ06200.1"/>
    <property type="molecule type" value="Genomic_DNA"/>
</dbReference>
<sequence>MQNLSDESISEIKLVNFGSVAVDTIVEKHVLIQNVSDRLATYRISLLYILNTIDQVFKVEVASTPVKPQESAEVKIIFKPNVVGLSYTEYYIVDDTYGNNYRITVTGKCFGPKVTLSKKKITFTICKNVSEQRKDTINIVNKTDVDTTYQWLLPYGGQGFFQISTGSCGLIRAFENIPTTIAFTGVALGLYTAELVFLALNQEPLFVSVIATVALPASISYNVDEHVFEKHWKRKSRYNYYMENSLNRLTYIPSASVYERYLDFGMGSPTDISMNISQTLCVTNHESVEGYMQWIPDPDNIFLVDPIDAVIPSNESRLFTIRFRPKIENDAYGYLLCGDFQYKIDTTEEAVKFKHTWVRIPCIGNTWSPCTEWLTAWDCPIEVTLPPTVPARTTFTNFMLSNKLEIPMYFKFQAPFKTNFVVMPMCGIVQGRGWQIVSVALEPMSFGEYYESWDLVINRAHKARVSLCGNAEVSQIDVMSHGFNPSAHAMYEFPPTITGCTNYCTAYLHNLTRMEIHMRVLNNVEWLGADDGGAIVLPPREIVRYHWWFFPKETGKVYGTTVCCSCVCLINGKDFLLNSRPIGEPTEIFINITGFSETPDLRVLPKTTNLHDLVVGTTTTFNVTLYNYGTCFFTSKLYYDIDGMGDDFQGDRIDIDNSINSLKPSNYCEVKISVTPRGAGSRQIDIRYTVLYRSAYDEIEEIQPVTKSICTFWYDGIYPTLKVKRTISVKCPIILSNHCLWNITNVEEFNKALMDVRPNKPLDVNLYAPDLCIKAGQVELVFVFGCVYAVSVPWNMRRKKICDCPMVEVQIGISTFEMRHTCGHRNYVKLSPSNGIVSTEKPNLLFININYGYEGLNTLCFVMTMPNQRVLHVYIHVYAHLNTKGTLVPLRRPKKSDDYLAVLDCGRVPINNLDPVIRIVWLYNPTEVYTTWRLLAGNTSTFDTALRCLQYFAEVSPLDKLAIPFAFLPTEMVDYETVFNCSFGYDIIKILVKGQGGLPNCIETRLDIPSYIERNIRAAYRENVVYLSKNHVTLPVMPTHSLSREIIAVCNDTDHLIRFIWLPERVANIINIVITPWWGVIQPKSTEWITMTVYTLQEPATFTTTVSCEVLDLTERRRYQCNEHLKKTKTEKCNQEFIITEEGLSHPGINDSPPYVLDIEKPQPFYLSMSVSISSKGQRDGYPRLLMKQMWEQTPPYDLLSTEMHLHDGGKELTTSGNNMSQSEIIRIIEGILWDALNSKMFKYQIEHYTKEEIPTYQQLVNTIESDSKPRFSKRHYIIENSLKDVITIKETNNMVINGTTGMKTWEAAIMLSDWILCNKKIFYNQRILELGSGVGFTGIIVGKYCMPKSTTLTDCHSDVLDLLVENIVINFPDLQKTTSSQYQSFRNDE</sequence>
<dbReference type="InterPro" id="IPR019410">
    <property type="entry name" value="Methyltransf_16"/>
</dbReference>
<dbReference type="Gene3D" id="2.60.40.10">
    <property type="entry name" value="Immunoglobulins"/>
    <property type="match status" value="3"/>
</dbReference>
<dbReference type="InParanoid" id="A0A194QML5"/>
<dbReference type="STRING" id="76193.A0A194QML5"/>
<dbReference type="SUPFAM" id="SSF53335">
    <property type="entry name" value="S-adenosyl-L-methionine-dependent methyltransferases"/>
    <property type="match status" value="1"/>
</dbReference>
<dbReference type="PANTHER" id="PTHR46127:SF1">
    <property type="entry name" value="CILIA- AND FLAGELLA-ASSOCIATED PROTEIN 65"/>
    <property type="match status" value="1"/>
</dbReference>
<dbReference type="Gene3D" id="3.40.50.150">
    <property type="entry name" value="Vaccinia Virus protein VP39"/>
    <property type="match status" value="1"/>
</dbReference>
<dbReference type="PANTHER" id="PTHR46127">
    <property type="entry name" value="CILIA- AND FLAGELLA-ASSOCIATED PROTEIN 65"/>
    <property type="match status" value="1"/>
</dbReference>
<evidence type="ECO:0000313" key="2">
    <source>
        <dbReference type="Proteomes" id="UP000053240"/>
    </source>
</evidence>
<proteinExistence type="predicted"/>
<evidence type="ECO:0000313" key="1">
    <source>
        <dbReference type="EMBL" id="KPJ06200.1"/>
    </source>
</evidence>
<accession>A0A194QML5</accession>
<keyword evidence="2" id="KW-1185">Reference proteome</keyword>
<reference evidence="1 2" key="1">
    <citation type="journal article" date="2015" name="Nat. Commun.">
        <title>Outbred genome sequencing and CRISPR/Cas9 gene editing in butterflies.</title>
        <authorList>
            <person name="Li X."/>
            <person name="Fan D."/>
            <person name="Zhang W."/>
            <person name="Liu G."/>
            <person name="Zhang L."/>
            <person name="Zhao L."/>
            <person name="Fang X."/>
            <person name="Chen L."/>
            <person name="Dong Y."/>
            <person name="Chen Y."/>
            <person name="Ding Y."/>
            <person name="Zhao R."/>
            <person name="Feng M."/>
            <person name="Zhu Y."/>
            <person name="Feng Y."/>
            <person name="Jiang X."/>
            <person name="Zhu D."/>
            <person name="Xiang H."/>
            <person name="Feng X."/>
            <person name="Li S."/>
            <person name="Wang J."/>
            <person name="Zhang G."/>
            <person name="Kronforst M.R."/>
            <person name="Wang W."/>
        </authorList>
    </citation>
    <scope>NUCLEOTIDE SEQUENCE [LARGE SCALE GENOMIC DNA]</scope>
    <source>
        <strain evidence="1">Ya'a_city_454_Pm</strain>
        <tissue evidence="1">Whole body</tissue>
    </source>
</reference>
<gene>
    <name evidence="1" type="ORF">RR48_14642</name>
</gene>